<name>A0A225WYD8_9STRA</name>
<sequence length="627" mass="70199">MSRAGVYDLLTLKELILRDEELTQVDETCAQNLSSLEILSLSHNRLASLEYFQYFVNLIEINLNFNQIETLDNLQCAGLEKLFIANNQVVDMSPLRKLLRLNTISVYGNRIADLDSALHTCRGLPKLRSLDLGGNPCSRDVGEYKFRVVRALSRLDTLDGDQITQLDKDLTEEFFASIHKRSRQNSNGFIGTRPFTAPAAGARGSLTAVKPDTKMPNDVDPFASNLMPRGNVRLFRDDFLNNSPILLEYMAQGAGETSSVEINSSDEIADEDSTPSIFGFVDKLRSANPLPTNDLETDTDAVTPTSSNDLKKLNVSSSVSTSHLNVDPSDPNITIRKLLKLIEVLMESLEKYKNHQLDSVSESLLGEIKQLQTENNNIPILQEQIHTLKKQLAVLESNPNRSRALETKRIKLLEVRLLNCTFLFLHSTNSLQNVMQEQNSSLQRENARLKEMVLRQTRTTEESLDALKTPRIKPDDIEEATKNQNDAIQDPKRLAHSELLDESAMIDVELTELILQNEVSLELIRNDIKNTKKEWESHFEQAKSAEIARVRPKTSLGLSNSSRSEGDLDLTPNAQNGVTLNRRLHTSAGHPSGPEIQLLRQVPIHPLASIRETSSNSDGSTTNILTF</sequence>
<proteinExistence type="predicted"/>
<protein>
    <submittedName>
        <fullName evidence="3">Uncharacterized protein</fullName>
    </submittedName>
</protein>
<dbReference type="SMART" id="SM00365">
    <property type="entry name" value="LRR_SD22"/>
    <property type="match status" value="3"/>
</dbReference>
<dbReference type="AlphaFoldDB" id="A0A225WYD8"/>
<dbReference type="Pfam" id="PF13855">
    <property type="entry name" value="LRR_8"/>
    <property type="match status" value="1"/>
</dbReference>
<dbReference type="PANTHER" id="PTHR46759:SF1">
    <property type="entry name" value="LEUCINE-RICH REPEAT-CONTAINING PROTEIN 72"/>
    <property type="match status" value="1"/>
</dbReference>
<dbReference type="STRING" id="4795.A0A225WYD8"/>
<dbReference type="Proteomes" id="UP000198211">
    <property type="component" value="Unassembled WGS sequence"/>
</dbReference>
<gene>
    <name evidence="3" type="ORF">PHMEG_0002702</name>
</gene>
<dbReference type="OrthoDB" id="1517790at2759"/>
<dbReference type="PROSITE" id="PS51450">
    <property type="entry name" value="LRR"/>
    <property type="match status" value="2"/>
</dbReference>
<evidence type="ECO:0000313" key="3">
    <source>
        <dbReference type="EMBL" id="OWZ22563.1"/>
    </source>
</evidence>
<organism evidence="3 4">
    <name type="scientific">Phytophthora megakarya</name>
    <dbReference type="NCBI Taxonomy" id="4795"/>
    <lineage>
        <taxon>Eukaryota</taxon>
        <taxon>Sar</taxon>
        <taxon>Stramenopiles</taxon>
        <taxon>Oomycota</taxon>
        <taxon>Peronosporomycetes</taxon>
        <taxon>Peronosporales</taxon>
        <taxon>Peronosporaceae</taxon>
        <taxon>Phytophthora</taxon>
    </lineage>
</organism>
<feature type="region of interest" description="Disordered" evidence="2">
    <location>
        <begin position="290"/>
        <end position="309"/>
    </location>
</feature>
<dbReference type="PANTHER" id="PTHR46759">
    <property type="entry name" value="LEUCINE-RICH REPEAT-CONTAINING PROTEIN 72"/>
    <property type="match status" value="1"/>
</dbReference>
<evidence type="ECO:0000256" key="2">
    <source>
        <dbReference type="SAM" id="MobiDB-lite"/>
    </source>
</evidence>
<dbReference type="Gene3D" id="3.80.10.10">
    <property type="entry name" value="Ribonuclease Inhibitor"/>
    <property type="match status" value="1"/>
</dbReference>
<dbReference type="EMBL" id="NBNE01000126">
    <property type="protein sequence ID" value="OWZ22563.1"/>
    <property type="molecule type" value="Genomic_DNA"/>
</dbReference>
<evidence type="ECO:0000313" key="4">
    <source>
        <dbReference type="Proteomes" id="UP000198211"/>
    </source>
</evidence>
<dbReference type="InterPro" id="IPR042655">
    <property type="entry name" value="LRC72"/>
</dbReference>
<feature type="compositionally biased region" description="Polar residues" evidence="2">
    <location>
        <begin position="300"/>
        <end position="309"/>
    </location>
</feature>
<reference evidence="4" key="1">
    <citation type="submission" date="2017-03" db="EMBL/GenBank/DDBJ databases">
        <title>Phytopthora megakarya and P. palmivora, two closely related causual agents of cacao black pod achieved similar genome size and gene model numbers by different mechanisms.</title>
        <authorList>
            <person name="Ali S."/>
            <person name="Shao J."/>
            <person name="Larry D.J."/>
            <person name="Kronmiller B."/>
            <person name="Shen D."/>
            <person name="Strem M.D."/>
            <person name="Melnick R.L."/>
            <person name="Guiltinan M.J."/>
            <person name="Tyler B.M."/>
            <person name="Meinhardt L.W."/>
            <person name="Bailey B.A."/>
        </authorList>
    </citation>
    <scope>NUCLEOTIDE SEQUENCE [LARGE SCALE GENOMIC DNA]</scope>
    <source>
        <strain evidence="4">zdho120</strain>
    </source>
</reference>
<feature type="coiled-coil region" evidence="1">
    <location>
        <begin position="335"/>
        <end position="398"/>
    </location>
</feature>
<keyword evidence="1" id="KW-0175">Coiled coil</keyword>
<dbReference type="InterPro" id="IPR001611">
    <property type="entry name" value="Leu-rich_rpt"/>
</dbReference>
<comment type="caution">
    <text evidence="3">The sequence shown here is derived from an EMBL/GenBank/DDBJ whole genome shotgun (WGS) entry which is preliminary data.</text>
</comment>
<dbReference type="InterPro" id="IPR032675">
    <property type="entry name" value="LRR_dom_sf"/>
</dbReference>
<feature type="region of interest" description="Disordered" evidence="2">
    <location>
        <begin position="553"/>
        <end position="575"/>
    </location>
</feature>
<keyword evidence="4" id="KW-1185">Reference proteome</keyword>
<accession>A0A225WYD8</accession>
<evidence type="ECO:0000256" key="1">
    <source>
        <dbReference type="SAM" id="Coils"/>
    </source>
</evidence>
<dbReference type="SUPFAM" id="SSF52075">
    <property type="entry name" value="Outer arm dynein light chain 1"/>
    <property type="match status" value="1"/>
</dbReference>